<organism evidence="1">
    <name type="scientific">Anopheles marajoara</name>
    <dbReference type="NCBI Taxonomy" id="58244"/>
    <lineage>
        <taxon>Eukaryota</taxon>
        <taxon>Metazoa</taxon>
        <taxon>Ecdysozoa</taxon>
        <taxon>Arthropoda</taxon>
        <taxon>Hexapoda</taxon>
        <taxon>Insecta</taxon>
        <taxon>Pterygota</taxon>
        <taxon>Neoptera</taxon>
        <taxon>Endopterygota</taxon>
        <taxon>Diptera</taxon>
        <taxon>Nematocera</taxon>
        <taxon>Culicoidea</taxon>
        <taxon>Culicidae</taxon>
        <taxon>Anophelinae</taxon>
        <taxon>Anopheles</taxon>
    </lineage>
</organism>
<sequence length="75" mass="9470">MVRFMWFSFLFFCKHFKLCYFYFELKLEVFLFSFITCFETSLRSLRHLVVLPPVCHLRILFCCYHILRFHLIFFH</sequence>
<name>A0A2M4CCP7_9DIPT</name>
<evidence type="ECO:0000313" key="1">
    <source>
        <dbReference type="EMBL" id="MBW63090.1"/>
    </source>
</evidence>
<dbReference type="AlphaFoldDB" id="A0A2M4CCP7"/>
<proteinExistence type="predicted"/>
<reference evidence="1" key="1">
    <citation type="submission" date="2018-01" db="EMBL/GenBank/DDBJ databases">
        <title>An insight into the sialome of Amazonian anophelines.</title>
        <authorList>
            <person name="Ribeiro J.M."/>
            <person name="Scarpassa V."/>
            <person name="Calvo E."/>
        </authorList>
    </citation>
    <scope>NUCLEOTIDE SEQUENCE</scope>
    <source>
        <tissue evidence="1">Salivary glands</tissue>
    </source>
</reference>
<protein>
    <submittedName>
        <fullName evidence="1">Putative secreted protein</fullName>
    </submittedName>
</protein>
<accession>A0A2M4CCP7</accession>
<dbReference type="EMBL" id="GGFJ01013949">
    <property type="protein sequence ID" value="MBW63090.1"/>
    <property type="molecule type" value="Transcribed_RNA"/>
</dbReference>